<keyword evidence="7" id="KW-0460">Magnesium</keyword>
<dbReference type="Proteomes" id="UP001524473">
    <property type="component" value="Unassembled WGS sequence"/>
</dbReference>
<keyword evidence="3 10" id="KW-0436">Ligase</keyword>
<evidence type="ECO:0000256" key="4">
    <source>
        <dbReference type="ARBA" id="ARBA00022723"/>
    </source>
</evidence>
<dbReference type="NCBIfam" id="TIGR01499">
    <property type="entry name" value="folC"/>
    <property type="match status" value="1"/>
</dbReference>
<dbReference type="PANTHER" id="PTHR11136:SF0">
    <property type="entry name" value="DIHYDROFOLATE SYNTHETASE-RELATED"/>
    <property type="match status" value="1"/>
</dbReference>
<evidence type="ECO:0000256" key="2">
    <source>
        <dbReference type="ARBA" id="ARBA00013025"/>
    </source>
</evidence>
<evidence type="ECO:0000256" key="7">
    <source>
        <dbReference type="ARBA" id="ARBA00022842"/>
    </source>
</evidence>
<dbReference type="Gene3D" id="3.40.1190.10">
    <property type="entry name" value="Mur-like, catalytic domain"/>
    <property type="match status" value="1"/>
</dbReference>
<accession>A0ABT1S0I3</accession>
<evidence type="ECO:0000313" key="13">
    <source>
        <dbReference type="EMBL" id="MCQ4840045.1"/>
    </source>
</evidence>
<evidence type="ECO:0000256" key="3">
    <source>
        <dbReference type="ARBA" id="ARBA00022598"/>
    </source>
</evidence>
<evidence type="ECO:0000259" key="12">
    <source>
        <dbReference type="Pfam" id="PF08245"/>
    </source>
</evidence>
<reference evidence="13 14" key="1">
    <citation type="submission" date="2022-06" db="EMBL/GenBank/DDBJ databases">
        <title>Isolation of gut microbiota from human fecal samples.</title>
        <authorList>
            <person name="Pamer E.G."/>
            <person name="Barat B."/>
            <person name="Waligurski E."/>
            <person name="Medina S."/>
            <person name="Paddock L."/>
            <person name="Mostad J."/>
        </authorList>
    </citation>
    <scope>NUCLEOTIDE SEQUENCE [LARGE SCALE GENOMIC DNA]</scope>
    <source>
        <strain evidence="13 14">DFI.9.73</strain>
    </source>
</reference>
<keyword evidence="5 10" id="KW-0547">Nucleotide-binding</keyword>
<evidence type="ECO:0000256" key="1">
    <source>
        <dbReference type="ARBA" id="ARBA00008276"/>
    </source>
</evidence>
<dbReference type="EMBL" id="JANFZH010000018">
    <property type="protein sequence ID" value="MCQ4840045.1"/>
    <property type="molecule type" value="Genomic_DNA"/>
</dbReference>
<dbReference type="InterPro" id="IPR018109">
    <property type="entry name" value="Folylpolyglutamate_synth_CS"/>
</dbReference>
<feature type="domain" description="Mur ligase C-terminal" evidence="11">
    <location>
        <begin position="293"/>
        <end position="411"/>
    </location>
</feature>
<proteinExistence type="inferred from homology"/>
<evidence type="ECO:0000256" key="5">
    <source>
        <dbReference type="ARBA" id="ARBA00022741"/>
    </source>
</evidence>
<dbReference type="Pfam" id="PF08245">
    <property type="entry name" value="Mur_ligase_M"/>
    <property type="match status" value="1"/>
</dbReference>
<gene>
    <name evidence="13" type="ORF">NE695_08965</name>
</gene>
<dbReference type="InterPro" id="IPR001645">
    <property type="entry name" value="Folylpolyglutamate_synth"/>
</dbReference>
<comment type="catalytic activity">
    <reaction evidence="9">
        <text>(6S)-5,6,7,8-tetrahydrofolyl-(gamma-L-Glu)(n) + L-glutamate + ATP = (6S)-5,6,7,8-tetrahydrofolyl-(gamma-L-Glu)(n+1) + ADP + phosphate + H(+)</text>
        <dbReference type="Rhea" id="RHEA:10580"/>
        <dbReference type="Rhea" id="RHEA-COMP:14738"/>
        <dbReference type="Rhea" id="RHEA-COMP:14740"/>
        <dbReference type="ChEBI" id="CHEBI:15378"/>
        <dbReference type="ChEBI" id="CHEBI:29985"/>
        <dbReference type="ChEBI" id="CHEBI:30616"/>
        <dbReference type="ChEBI" id="CHEBI:43474"/>
        <dbReference type="ChEBI" id="CHEBI:141005"/>
        <dbReference type="ChEBI" id="CHEBI:456216"/>
        <dbReference type="EC" id="6.3.2.17"/>
    </reaction>
</comment>
<keyword evidence="14" id="KW-1185">Reference proteome</keyword>
<evidence type="ECO:0000256" key="10">
    <source>
        <dbReference type="PIRNR" id="PIRNR001563"/>
    </source>
</evidence>
<dbReference type="Pfam" id="PF02875">
    <property type="entry name" value="Mur_ligase_C"/>
    <property type="match status" value="1"/>
</dbReference>
<evidence type="ECO:0000256" key="8">
    <source>
        <dbReference type="ARBA" id="ARBA00030592"/>
    </source>
</evidence>
<dbReference type="SUPFAM" id="SSF53623">
    <property type="entry name" value="MurD-like peptide ligases, catalytic domain"/>
    <property type="match status" value="1"/>
</dbReference>
<dbReference type="InterPro" id="IPR036615">
    <property type="entry name" value="Mur_ligase_C_dom_sf"/>
</dbReference>
<dbReference type="PIRSF" id="PIRSF001563">
    <property type="entry name" value="Folylpolyglu_synth"/>
    <property type="match status" value="1"/>
</dbReference>
<evidence type="ECO:0000259" key="11">
    <source>
        <dbReference type="Pfam" id="PF02875"/>
    </source>
</evidence>
<keyword evidence="6 10" id="KW-0067">ATP-binding</keyword>
<dbReference type="InterPro" id="IPR036565">
    <property type="entry name" value="Mur-like_cat_sf"/>
</dbReference>
<dbReference type="Gene3D" id="3.90.190.20">
    <property type="entry name" value="Mur ligase, C-terminal domain"/>
    <property type="match status" value="1"/>
</dbReference>
<dbReference type="PANTHER" id="PTHR11136">
    <property type="entry name" value="FOLYLPOLYGLUTAMATE SYNTHASE-RELATED"/>
    <property type="match status" value="1"/>
</dbReference>
<name>A0ABT1S0I3_9FIRM</name>
<evidence type="ECO:0000256" key="6">
    <source>
        <dbReference type="ARBA" id="ARBA00022840"/>
    </source>
</evidence>
<keyword evidence="4" id="KW-0479">Metal-binding</keyword>
<evidence type="ECO:0000313" key="14">
    <source>
        <dbReference type="Proteomes" id="UP001524473"/>
    </source>
</evidence>
<comment type="similarity">
    <text evidence="1 10">Belongs to the folylpolyglutamate synthase family.</text>
</comment>
<dbReference type="InterPro" id="IPR013221">
    <property type="entry name" value="Mur_ligase_cen"/>
</dbReference>
<dbReference type="EC" id="6.3.2.17" evidence="2"/>
<dbReference type="PROSITE" id="PS01011">
    <property type="entry name" value="FOLYLPOLYGLU_SYNT_1"/>
    <property type="match status" value="1"/>
</dbReference>
<feature type="domain" description="Mur ligase central" evidence="12">
    <location>
        <begin position="44"/>
        <end position="265"/>
    </location>
</feature>
<dbReference type="RefSeq" id="WP_066868006.1">
    <property type="nucleotide sequence ID" value="NZ_CABKVV010000014.1"/>
</dbReference>
<organism evidence="13 14">
    <name type="scientific">Neglectibacter timonensis</name>
    <dbReference type="NCBI Taxonomy" id="1776382"/>
    <lineage>
        <taxon>Bacteria</taxon>
        <taxon>Bacillati</taxon>
        <taxon>Bacillota</taxon>
        <taxon>Clostridia</taxon>
        <taxon>Eubacteriales</taxon>
        <taxon>Oscillospiraceae</taxon>
        <taxon>Neglectibacter</taxon>
    </lineage>
</organism>
<evidence type="ECO:0000256" key="9">
    <source>
        <dbReference type="ARBA" id="ARBA00047493"/>
    </source>
</evidence>
<comment type="caution">
    <text evidence="13">The sequence shown here is derived from an EMBL/GenBank/DDBJ whole genome shotgun (WGS) entry which is preliminary data.</text>
</comment>
<dbReference type="InterPro" id="IPR004101">
    <property type="entry name" value="Mur_ligase_C"/>
</dbReference>
<dbReference type="PROSITE" id="PS01012">
    <property type="entry name" value="FOLYLPOLYGLU_SYNT_2"/>
    <property type="match status" value="1"/>
</dbReference>
<dbReference type="GeneID" id="90533694"/>
<dbReference type="SUPFAM" id="SSF53244">
    <property type="entry name" value="MurD-like peptide ligases, peptide-binding domain"/>
    <property type="match status" value="1"/>
</dbReference>
<protein>
    <recommendedName>
        <fullName evidence="2">tetrahydrofolate synthase</fullName>
        <ecNumber evidence="2">6.3.2.17</ecNumber>
    </recommendedName>
    <alternativeName>
        <fullName evidence="8">Tetrahydrofolylpolyglutamate synthase</fullName>
    </alternativeName>
</protein>
<sequence length="431" mass="47710">MTYEEAMEKVNGRLRFGVKPGLERISSLLERLGNPQKRLKFVHVAGTNGKGTACTLLSSVLRESGLKTGLYTSPYVVDFRERFQVDGEMISQEELIREVELLSPIAEEFEARGETVTEFEFITALAFHWFCAKACDMVVLEVGLGGRFDATNVIDVPEAAVIMSISLDHTAVLGDTLEQIAFEKAGIIKPGGRVALYPEQGAGVTEEIRKICRERGAELTVPCMKDARELEVSLEGTDFQWKGRVFHTPFLGEHQLKNAVTVLAALEILEKRGYPLTVETVERGFEKAFIPARMELLSREPLCLLDGGHNPGCALALKDVLERFVPQRRTAVIGMLSDKDSREALRILGPLFSKIITIAPDNSRALPAEELAETAREFCPDVAAAQTCGEALALSFRDLKPEDALVVCGSFYLCSEIRESLTGKMENIRRR</sequence>